<evidence type="ECO:0000313" key="3">
    <source>
        <dbReference type="Proteomes" id="UP001224418"/>
    </source>
</evidence>
<feature type="transmembrane region" description="Helical" evidence="1">
    <location>
        <begin position="12"/>
        <end position="30"/>
    </location>
</feature>
<keyword evidence="1" id="KW-0812">Transmembrane</keyword>
<evidence type="ECO:0000313" key="2">
    <source>
        <dbReference type="EMBL" id="MDQ0480835.1"/>
    </source>
</evidence>
<feature type="transmembrane region" description="Helical" evidence="1">
    <location>
        <begin position="36"/>
        <end position="54"/>
    </location>
</feature>
<dbReference type="PIRSF" id="PIRSF037395">
    <property type="entry name" value="UCP037395_ABCper"/>
    <property type="match status" value="1"/>
</dbReference>
<dbReference type="Pfam" id="PF07155">
    <property type="entry name" value="ECF-ribofla_trS"/>
    <property type="match status" value="1"/>
</dbReference>
<organism evidence="2 3">
    <name type="scientific">Hathewaya limosa</name>
    <name type="common">Clostridium limosum</name>
    <dbReference type="NCBI Taxonomy" id="1536"/>
    <lineage>
        <taxon>Bacteria</taxon>
        <taxon>Bacillati</taxon>
        <taxon>Bacillota</taxon>
        <taxon>Clostridia</taxon>
        <taxon>Eubacteriales</taxon>
        <taxon>Clostridiaceae</taxon>
        <taxon>Hathewaya</taxon>
    </lineage>
</organism>
<accession>A0ABU0JWJ4</accession>
<feature type="transmembrane region" description="Helical" evidence="1">
    <location>
        <begin position="127"/>
        <end position="145"/>
    </location>
</feature>
<keyword evidence="3" id="KW-1185">Reference proteome</keyword>
<dbReference type="RefSeq" id="WP_307357041.1">
    <property type="nucleotide sequence ID" value="NZ_BAAACJ010000018.1"/>
</dbReference>
<dbReference type="InterPro" id="IPR009825">
    <property type="entry name" value="ECF_substrate-spec-like"/>
</dbReference>
<dbReference type="Proteomes" id="UP001224418">
    <property type="component" value="Unassembled WGS sequence"/>
</dbReference>
<sequence length="234" mass="26718">MQNSKIGKRLKISTIFILVIFPLLLLLYSLYDNRNYALISIIFIVLSMLPFFMLFEMKKPRAREWVPLAVMAAIAAIGRIVFAPIPSFKPTTAIIIITSVVFGPESGFLTGTITAIASNLFFGQGPWTPWQMFAWGTIGFLAGVLSKFKILNKRWKLCVYGMVSGFLFGWIMNIWAATGFINEISWKMFAMLYVSSFWFDFTHGIATVVFLYLLSESWIAKLERIKMKFGLIER</sequence>
<feature type="transmembrane region" description="Helical" evidence="1">
    <location>
        <begin position="157"/>
        <end position="178"/>
    </location>
</feature>
<feature type="transmembrane region" description="Helical" evidence="1">
    <location>
        <begin position="190"/>
        <end position="214"/>
    </location>
</feature>
<proteinExistence type="predicted"/>
<dbReference type="InterPro" id="IPR017196">
    <property type="entry name" value="ECF_substrate-spec_UCP037395"/>
</dbReference>
<dbReference type="Gene3D" id="1.10.1760.20">
    <property type="match status" value="1"/>
</dbReference>
<comment type="caution">
    <text evidence="2">The sequence shown here is derived from an EMBL/GenBank/DDBJ whole genome shotgun (WGS) entry which is preliminary data.</text>
</comment>
<name>A0ABU0JWJ4_HATLI</name>
<evidence type="ECO:0000256" key="1">
    <source>
        <dbReference type="SAM" id="Phobius"/>
    </source>
</evidence>
<dbReference type="EMBL" id="JAUSWN010000030">
    <property type="protein sequence ID" value="MDQ0480835.1"/>
    <property type="molecule type" value="Genomic_DNA"/>
</dbReference>
<keyword evidence="1" id="KW-1133">Transmembrane helix</keyword>
<reference evidence="2 3" key="1">
    <citation type="submission" date="2023-07" db="EMBL/GenBank/DDBJ databases">
        <title>Genomic Encyclopedia of Type Strains, Phase IV (KMG-IV): sequencing the most valuable type-strain genomes for metagenomic binning, comparative biology and taxonomic classification.</title>
        <authorList>
            <person name="Goeker M."/>
        </authorList>
    </citation>
    <scope>NUCLEOTIDE SEQUENCE [LARGE SCALE GENOMIC DNA]</scope>
    <source>
        <strain evidence="2 3">DSM 1400</strain>
    </source>
</reference>
<gene>
    <name evidence="2" type="ORF">QOZ93_002585</name>
</gene>
<protein>
    <submittedName>
        <fullName evidence="2">Energy-coupling factor transport system substrate-specific component</fullName>
    </submittedName>
</protein>
<feature type="transmembrane region" description="Helical" evidence="1">
    <location>
        <begin position="66"/>
        <end position="85"/>
    </location>
</feature>
<keyword evidence="1" id="KW-0472">Membrane</keyword>